<dbReference type="AlphaFoldDB" id="A0A834NP56"/>
<dbReference type="SUPFAM" id="SSF111469">
    <property type="entry name" value="Geminin coiled-coil domain"/>
    <property type="match status" value="1"/>
</dbReference>
<evidence type="ECO:0000256" key="6">
    <source>
        <dbReference type="SAM" id="Coils"/>
    </source>
</evidence>
<gene>
    <name evidence="7" type="ORF">HZH68_003383</name>
</gene>
<dbReference type="GO" id="GO:0045786">
    <property type="term" value="P:negative regulation of cell cycle"/>
    <property type="evidence" value="ECO:0007669"/>
    <property type="project" value="TreeGrafter"/>
</dbReference>
<name>A0A834NP56_VESGE</name>
<dbReference type="GO" id="GO:0005634">
    <property type="term" value="C:nucleus"/>
    <property type="evidence" value="ECO:0007669"/>
    <property type="project" value="UniProtKB-SubCell"/>
</dbReference>
<dbReference type="Pfam" id="PF07412">
    <property type="entry name" value="Geminin"/>
    <property type="match status" value="1"/>
</dbReference>
<dbReference type="InterPro" id="IPR022786">
    <property type="entry name" value="Geminin/Multicilin"/>
</dbReference>
<dbReference type="Gene3D" id="1.20.5.1180">
    <property type="entry name" value="Geminin coiled-coil domain"/>
    <property type="match status" value="1"/>
</dbReference>
<dbReference type="Proteomes" id="UP000617340">
    <property type="component" value="Unassembled WGS sequence"/>
</dbReference>
<comment type="similarity">
    <text evidence="2">Belongs to the geminin family.</text>
</comment>
<dbReference type="PANTHER" id="PTHR13372:SF5">
    <property type="entry name" value="GEMININ"/>
    <property type="match status" value="1"/>
</dbReference>
<evidence type="ECO:0000256" key="5">
    <source>
        <dbReference type="ARBA" id="ARBA00023306"/>
    </source>
</evidence>
<evidence type="ECO:0000256" key="2">
    <source>
        <dbReference type="ARBA" id="ARBA00007979"/>
    </source>
</evidence>
<keyword evidence="8" id="KW-1185">Reference proteome</keyword>
<comment type="caution">
    <text evidence="7">The sequence shown here is derived from an EMBL/GenBank/DDBJ whole genome shotgun (WGS) entry which is preliminary data.</text>
</comment>
<evidence type="ECO:0000313" key="8">
    <source>
        <dbReference type="Proteomes" id="UP000617340"/>
    </source>
</evidence>
<dbReference type="EMBL" id="JACSDZ010000002">
    <property type="protein sequence ID" value="KAF7414894.1"/>
    <property type="molecule type" value="Genomic_DNA"/>
</dbReference>
<dbReference type="GO" id="GO:0008156">
    <property type="term" value="P:negative regulation of DNA replication"/>
    <property type="evidence" value="ECO:0007669"/>
    <property type="project" value="TreeGrafter"/>
</dbReference>
<protein>
    <recommendedName>
        <fullName evidence="9">Geminin</fullName>
    </recommendedName>
</protein>
<evidence type="ECO:0000256" key="3">
    <source>
        <dbReference type="ARBA" id="ARBA00023054"/>
    </source>
</evidence>
<feature type="coiled-coil region" evidence="6">
    <location>
        <begin position="304"/>
        <end position="345"/>
    </location>
</feature>
<sequence>MDEGTYAMKQIFIDEETGESLMQSFRDNLDIHDPVSSVNNVETGEPEVNFIRIATQRSRKVPFQIPKQIKDNMMPKKSGCKLDNMEMEPVPIGSSFGQVNPICLFLPAIIYSRWFLALLMTFEVILHVWAHHKNKSLKNANVYFRSPFHAISSEFCALCQNETCMDRVGKLQQKRMHKFFRQCKRFLSSIPCKRETKVSGAKMTTSEKQSKIRESLQNLQSAATDKENLVGTGRMLKADLSLKDVLKKDTKKTSEKPKKESTVHKKIIYKHKAVQTARGEKIKIEVEDLTSEAGPSENYWEVLAERRRIALDDALEENKELHERISKLQEENRLCKEMLDETRALVEVLQEMIGDDRNDINNSLEDSAL</sequence>
<keyword evidence="5" id="KW-0131">Cell cycle</keyword>
<keyword evidence="3 6" id="KW-0175">Coiled coil</keyword>
<reference evidence="7" key="1">
    <citation type="journal article" date="2020" name="G3 (Bethesda)">
        <title>High-Quality Assemblies for Three Invasive Social Wasps from the &lt;i&gt;Vespula&lt;/i&gt; Genus.</title>
        <authorList>
            <person name="Harrop T.W.R."/>
            <person name="Guhlin J."/>
            <person name="McLaughlin G.M."/>
            <person name="Permina E."/>
            <person name="Stockwell P."/>
            <person name="Gilligan J."/>
            <person name="Le Lec M.F."/>
            <person name="Gruber M.A.M."/>
            <person name="Quinn O."/>
            <person name="Lovegrove M."/>
            <person name="Duncan E.J."/>
            <person name="Remnant E.J."/>
            <person name="Van Eeckhoven J."/>
            <person name="Graham B."/>
            <person name="Knapp R.A."/>
            <person name="Langford K.W."/>
            <person name="Kronenberg Z."/>
            <person name="Press M.O."/>
            <person name="Eacker S.M."/>
            <person name="Wilson-Rankin E.E."/>
            <person name="Purcell J."/>
            <person name="Lester P.J."/>
            <person name="Dearden P.K."/>
        </authorList>
    </citation>
    <scope>NUCLEOTIDE SEQUENCE</scope>
    <source>
        <strain evidence="7">Linc-1</strain>
    </source>
</reference>
<organism evidence="7 8">
    <name type="scientific">Vespula germanica</name>
    <name type="common">German yellow jacket</name>
    <name type="synonym">Paravespula germanica</name>
    <dbReference type="NCBI Taxonomy" id="30212"/>
    <lineage>
        <taxon>Eukaryota</taxon>
        <taxon>Metazoa</taxon>
        <taxon>Ecdysozoa</taxon>
        <taxon>Arthropoda</taxon>
        <taxon>Hexapoda</taxon>
        <taxon>Insecta</taxon>
        <taxon>Pterygota</taxon>
        <taxon>Neoptera</taxon>
        <taxon>Endopterygota</taxon>
        <taxon>Hymenoptera</taxon>
        <taxon>Apocrita</taxon>
        <taxon>Aculeata</taxon>
        <taxon>Vespoidea</taxon>
        <taxon>Vespidae</taxon>
        <taxon>Vespinae</taxon>
        <taxon>Vespula</taxon>
    </lineage>
</organism>
<accession>A0A834NP56</accession>
<evidence type="ECO:0000256" key="4">
    <source>
        <dbReference type="ARBA" id="ARBA00023242"/>
    </source>
</evidence>
<proteinExistence type="inferred from homology"/>
<evidence type="ECO:0000313" key="7">
    <source>
        <dbReference type="EMBL" id="KAF7414894.1"/>
    </source>
</evidence>
<evidence type="ECO:0008006" key="9">
    <source>
        <dbReference type="Google" id="ProtNLM"/>
    </source>
</evidence>
<evidence type="ECO:0000256" key="1">
    <source>
        <dbReference type="ARBA" id="ARBA00004123"/>
    </source>
</evidence>
<dbReference type="PANTHER" id="PTHR13372">
    <property type="entry name" value="GEMININ"/>
    <property type="match status" value="1"/>
</dbReference>
<comment type="subcellular location">
    <subcellularLocation>
        <location evidence="1">Nucleus</location>
    </subcellularLocation>
</comment>
<keyword evidence="4" id="KW-0539">Nucleus</keyword>